<keyword evidence="3" id="KW-1185">Reference proteome</keyword>
<feature type="region of interest" description="Disordered" evidence="1">
    <location>
        <begin position="42"/>
        <end position="121"/>
    </location>
</feature>
<evidence type="ECO:0000256" key="1">
    <source>
        <dbReference type="SAM" id="MobiDB-lite"/>
    </source>
</evidence>
<comment type="caution">
    <text evidence="2">The sequence shown here is derived from an EMBL/GenBank/DDBJ whole genome shotgun (WGS) entry which is preliminary data.</text>
</comment>
<dbReference type="InterPro" id="IPR036964">
    <property type="entry name" value="RASGEF_cat_dom_sf"/>
</dbReference>
<name>A0ABV0Z7N9_9TELE</name>
<organism evidence="2 3">
    <name type="scientific">Ameca splendens</name>
    <dbReference type="NCBI Taxonomy" id="208324"/>
    <lineage>
        <taxon>Eukaryota</taxon>
        <taxon>Metazoa</taxon>
        <taxon>Chordata</taxon>
        <taxon>Craniata</taxon>
        <taxon>Vertebrata</taxon>
        <taxon>Euteleostomi</taxon>
        <taxon>Actinopterygii</taxon>
        <taxon>Neopterygii</taxon>
        <taxon>Teleostei</taxon>
        <taxon>Neoteleostei</taxon>
        <taxon>Acanthomorphata</taxon>
        <taxon>Ovalentaria</taxon>
        <taxon>Atherinomorphae</taxon>
        <taxon>Cyprinodontiformes</taxon>
        <taxon>Goodeidae</taxon>
        <taxon>Ameca</taxon>
    </lineage>
</organism>
<reference evidence="2 3" key="1">
    <citation type="submission" date="2021-06" db="EMBL/GenBank/DDBJ databases">
        <authorList>
            <person name="Palmer J.M."/>
        </authorList>
    </citation>
    <scope>NUCLEOTIDE SEQUENCE [LARGE SCALE GENOMIC DNA]</scope>
    <source>
        <strain evidence="2 3">AS_MEX2019</strain>
        <tissue evidence="2">Muscle</tissue>
    </source>
</reference>
<proteinExistence type="predicted"/>
<protein>
    <submittedName>
        <fullName evidence="2">Son of sevenless 1</fullName>
    </submittedName>
</protein>
<dbReference type="Proteomes" id="UP001469553">
    <property type="component" value="Unassembled WGS sequence"/>
</dbReference>
<dbReference type="Gene3D" id="1.10.840.10">
    <property type="entry name" value="Ras guanine-nucleotide exchange factors catalytic domain"/>
    <property type="match status" value="1"/>
</dbReference>
<accession>A0ABV0Z7N9</accession>
<evidence type="ECO:0000313" key="2">
    <source>
        <dbReference type="EMBL" id="MEQ2301591.1"/>
    </source>
</evidence>
<gene>
    <name evidence="2" type="primary">SOS1_2</name>
    <name evidence="2" type="ORF">AMECASPLE_037671</name>
</gene>
<evidence type="ECO:0000313" key="3">
    <source>
        <dbReference type="Proteomes" id="UP001469553"/>
    </source>
</evidence>
<sequence length="138" mass="14990">MEDMSEKDFADHLFNKSLEIEPRNTRSLPRFVKKYTCPLKSPGIRPTSARLGTMRHPTPLQNEPRKISYNRVTDSESEGGVVSAPNSPRTPLTPPPASAASSSTDVGSVFDSPQGPSSPFHSTCDSIFAVISLPHGPR</sequence>
<dbReference type="EMBL" id="JAHRIP010053521">
    <property type="protein sequence ID" value="MEQ2301591.1"/>
    <property type="molecule type" value="Genomic_DNA"/>
</dbReference>